<protein>
    <recommendedName>
        <fullName evidence="3">HEPN domain-containing protein</fullName>
    </recommendedName>
</protein>
<keyword evidence="2" id="KW-1185">Reference proteome</keyword>
<evidence type="ECO:0000313" key="2">
    <source>
        <dbReference type="Proteomes" id="UP001597344"/>
    </source>
</evidence>
<accession>A0ABW5ARN2</accession>
<evidence type="ECO:0000313" key="1">
    <source>
        <dbReference type="EMBL" id="MFD2185594.1"/>
    </source>
</evidence>
<proteinExistence type="predicted"/>
<evidence type="ECO:0008006" key="3">
    <source>
        <dbReference type="Google" id="ProtNLM"/>
    </source>
</evidence>
<name>A0ABW5ARN2_9FLAO</name>
<gene>
    <name evidence="1" type="ORF">ACFSJT_02220</name>
</gene>
<dbReference type="RefSeq" id="WP_378318568.1">
    <property type="nucleotide sequence ID" value="NZ_JBHUHY010000002.1"/>
</dbReference>
<dbReference type="Proteomes" id="UP001597344">
    <property type="component" value="Unassembled WGS sequence"/>
</dbReference>
<organism evidence="1 2">
    <name type="scientific">Aquimarina celericrescens</name>
    <dbReference type="NCBI Taxonomy" id="1964542"/>
    <lineage>
        <taxon>Bacteria</taxon>
        <taxon>Pseudomonadati</taxon>
        <taxon>Bacteroidota</taxon>
        <taxon>Flavobacteriia</taxon>
        <taxon>Flavobacteriales</taxon>
        <taxon>Flavobacteriaceae</taxon>
        <taxon>Aquimarina</taxon>
    </lineage>
</organism>
<sequence>MMNILSIVVVLFFTNLSAEVISMEEIRESYKVCNVSKENAEDFYKLTKKALDNKEAIYQGYHGAALALKASFLWNPISKLSYFNKGKNMIDDAIKLDLDNIELRMIRLSIQSNVPKIIGYYKNIEEDKDFILENVEKITSSELKEYIEGFIAYSEVFITP</sequence>
<reference evidence="2" key="1">
    <citation type="journal article" date="2019" name="Int. J. Syst. Evol. Microbiol.">
        <title>The Global Catalogue of Microorganisms (GCM) 10K type strain sequencing project: providing services to taxonomists for standard genome sequencing and annotation.</title>
        <authorList>
            <consortium name="The Broad Institute Genomics Platform"/>
            <consortium name="The Broad Institute Genome Sequencing Center for Infectious Disease"/>
            <person name="Wu L."/>
            <person name="Ma J."/>
        </authorList>
    </citation>
    <scope>NUCLEOTIDE SEQUENCE [LARGE SCALE GENOMIC DNA]</scope>
    <source>
        <strain evidence="2">DT92</strain>
    </source>
</reference>
<comment type="caution">
    <text evidence="1">The sequence shown here is derived from an EMBL/GenBank/DDBJ whole genome shotgun (WGS) entry which is preliminary data.</text>
</comment>
<dbReference type="EMBL" id="JBHUHY010000002">
    <property type="protein sequence ID" value="MFD2185594.1"/>
    <property type="molecule type" value="Genomic_DNA"/>
</dbReference>